<dbReference type="AlphaFoldDB" id="A0RZA5"/>
<keyword evidence="6" id="KW-1185">Reference proteome</keyword>
<sequence>MNNASDLPDPDLRRMLSGRPAVLPVGSTEQHGAHLPVSTDSDIVSEVAYRVSKKCGYLCMPTIQYGVSFEHSPYLNLSLRGATLRHVVRDIISSMASAGAPAVFVINGHHGNARHLEGLESKRAPRTRVISYWHYLEEGLDHAGDIETSIMLAISDKVRMSRAKKGFVPPELDDTGRERLSKRASRSFIEVTGNGIWGDPRKATAKKGEEMLSRATRAISIECRAWLRAGRNPSRA</sequence>
<keyword evidence="2" id="KW-0479">Metal-binding</keyword>
<evidence type="ECO:0000313" key="5">
    <source>
        <dbReference type="EMBL" id="ABK76688.1"/>
    </source>
</evidence>
<dbReference type="HOGENOM" id="CLU_055029_2_1_2"/>
<organism evidence="5 6">
    <name type="scientific">Cenarchaeum symbiosum (strain A)</name>
    <dbReference type="NCBI Taxonomy" id="414004"/>
    <lineage>
        <taxon>Archaea</taxon>
        <taxon>Nitrososphaerota</taxon>
        <taxon>Candidatus Cenarchaeales</taxon>
        <taxon>Candidatus Cenarchaeaceae</taxon>
        <taxon>Candidatus Cenarchaeum</taxon>
    </lineage>
</organism>
<dbReference type="PATRIC" id="fig|414004.10.peg.31"/>
<name>A0RZA5_CENSY</name>
<dbReference type="InterPro" id="IPR003785">
    <property type="entry name" value="Creatininase/forma_Hydrolase"/>
</dbReference>
<keyword evidence="4" id="KW-0862">Zinc</keyword>
<protein>
    <recommendedName>
        <fullName evidence="7">Creatininase</fullName>
    </recommendedName>
</protein>
<dbReference type="PANTHER" id="PTHR35005:SF1">
    <property type="entry name" value="2-AMINO-5-FORMYLAMINO-6-RIBOSYLAMINOPYRIMIDIN-4(3H)-ONE 5'-MONOPHOSPHATE DEFORMYLASE"/>
    <property type="match status" value="1"/>
</dbReference>
<dbReference type="InterPro" id="IPR024087">
    <property type="entry name" value="Creatininase-like_sf"/>
</dbReference>
<dbReference type="KEGG" id="csy:CENSYa_0038"/>
<dbReference type="SUPFAM" id="SSF102215">
    <property type="entry name" value="Creatininase"/>
    <property type="match status" value="1"/>
</dbReference>
<proteinExistence type="predicted"/>
<comment type="cofactor">
    <cofactor evidence="1">
        <name>Zn(2+)</name>
        <dbReference type="ChEBI" id="CHEBI:29105"/>
    </cofactor>
</comment>
<evidence type="ECO:0000256" key="1">
    <source>
        <dbReference type="ARBA" id="ARBA00001947"/>
    </source>
</evidence>
<reference evidence="5 6" key="1">
    <citation type="journal article" date="2006" name="Proc. Natl. Acad. Sci. U.S.A.">
        <title>Genomic analysis of the uncultivated marine crenarchaeote Cenarchaeum symbiosum.</title>
        <authorList>
            <person name="Hallam S.J."/>
            <person name="Konstantinidis K.T."/>
            <person name="Putnam N."/>
            <person name="Schleper C."/>
            <person name="Watanabe Y."/>
            <person name="Sugahara J."/>
            <person name="Preston C."/>
            <person name="de la Torre J."/>
            <person name="Richardson P.M."/>
            <person name="DeLong E.F."/>
        </authorList>
    </citation>
    <scope>NUCLEOTIDE SEQUENCE [LARGE SCALE GENOMIC DNA]</scope>
    <source>
        <strain evidence="6">A</strain>
    </source>
</reference>
<dbReference type="GO" id="GO:0016811">
    <property type="term" value="F:hydrolase activity, acting on carbon-nitrogen (but not peptide) bonds, in linear amides"/>
    <property type="evidence" value="ECO:0007669"/>
    <property type="project" value="TreeGrafter"/>
</dbReference>
<dbReference type="Proteomes" id="UP000000758">
    <property type="component" value="Chromosome"/>
</dbReference>
<dbReference type="GO" id="GO:0046872">
    <property type="term" value="F:metal ion binding"/>
    <property type="evidence" value="ECO:0007669"/>
    <property type="project" value="UniProtKB-KW"/>
</dbReference>
<evidence type="ECO:0000313" key="6">
    <source>
        <dbReference type="Proteomes" id="UP000000758"/>
    </source>
</evidence>
<dbReference type="PANTHER" id="PTHR35005">
    <property type="entry name" value="3-DEHYDRO-SCYLLO-INOSOSE HYDROLASE"/>
    <property type="match status" value="1"/>
</dbReference>
<dbReference type="Gene3D" id="3.40.50.10310">
    <property type="entry name" value="Creatininase"/>
    <property type="match status" value="1"/>
</dbReference>
<keyword evidence="3" id="KW-0378">Hydrolase</keyword>
<evidence type="ECO:0000256" key="4">
    <source>
        <dbReference type="ARBA" id="ARBA00022833"/>
    </source>
</evidence>
<dbReference type="GO" id="GO:0009231">
    <property type="term" value="P:riboflavin biosynthetic process"/>
    <property type="evidence" value="ECO:0007669"/>
    <property type="project" value="TreeGrafter"/>
</dbReference>
<dbReference type="EMBL" id="DP000238">
    <property type="protein sequence ID" value="ABK76688.1"/>
    <property type="molecule type" value="Genomic_DNA"/>
</dbReference>
<evidence type="ECO:0008006" key="7">
    <source>
        <dbReference type="Google" id="ProtNLM"/>
    </source>
</evidence>
<evidence type="ECO:0000256" key="2">
    <source>
        <dbReference type="ARBA" id="ARBA00022723"/>
    </source>
</evidence>
<accession>A0RZA5</accession>
<dbReference type="EnsemblBacteria" id="ABK76688">
    <property type="protein sequence ID" value="ABK76688"/>
    <property type="gene ID" value="CENSYa_0038"/>
</dbReference>
<dbReference type="Pfam" id="PF02633">
    <property type="entry name" value="Creatininase"/>
    <property type="match status" value="1"/>
</dbReference>
<gene>
    <name evidence="5" type="ordered locus">CENSYa_0038</name>
</gene>
<evidence type="ECO:0000256" key="3">
    <source>
        <dbReference type="ARBA" id="ARBA00022801"/>
    </source>
</evidence>
<dbReference type="STRING" id="414004.CENSYa_0038"/>